<proteinExistence type="predicted"/>
<dbReference type="EMBL" id="FLUP01000001">
    <property type="protein sequence ID" value="SBW06431.1"/>
    <property type="molecule type" value="Genomic_DNA"/>
</dbReference>
<organism evidence="1">
    <name type="scientific">uncultured Desulfovibrio sp</name>
    <dbReference type="NCBI Taxonomy" id="167968"/>
    <lineage>
        <taxon>Bacteria</taxon>
        <taxon>Pseudomonadati</taxon>
        <taxon>Thermodesulfobacteriota</taxon>
        <taxon>Desulfovibrionia</taxon>
        <taxon>Desulfovibrionales</taxon>
        <taxon>Desulfovibrionaceae</taxon>
        <taxon>Desulfovibrio</taxon>
        <taxon>environmental samples</taxon>
    </lineage>
</organism>
<protein>
    <submittedName>
        <fullName evidence="1">Uncharacterized protein</fullName>
    </submittedName>
</protein>
<dbReference type="AlphaFoldDB" id="A0A212K3Z8"/>
<dbReference type="RefSeq" id="WP_227119422.1">
    <property type="nucleotide sequence ID" value="NZ_LT598928.1"/>
</dbReference>
<reference evidence="1" key="1">
    <citation type="submission" date="2016-04" db="EMBL/GenBank/DDBJ databases">
        <authorList>
            <person name="Evans L.H."/>
            <person name="Alamgir A."/>
            <person name="Owens N."/>
            <person name="Weber N.D."/>
            <person name="Virtaneva K."/>
            <person name="Barbian K."/>
            <person name="Babar A."/>
            <person name="Rosenke K."/>
        </authorList>
    </citation>
    <scope>NUCLEOTIDE SEQUENCE</scope>
    <source>
        <strain evidence="1">92-2</strain>
    </source>
</reference>
<accession>A0A212K3Z8</accession>
<gene>
    <name evidence="1" type="ORF">KM92DES2_12189</name>
</gene>
<sequence>MSTPSFLSQRLSLVQEQQLELTVLAEHAKRGTGQQRRLALQCLSHRQAELAADLARVAQLAAPRAVKRAALRGRRVAA</sequence>
<evidence type="ECO:0000313" key="1">
    <source>
        <dbReference type="EMBL" id="SBW06431.1"/>
    </source>
</evidence>
<name>A0A212K3Z8_9BACT</name>